<protein>
    <submittedName>
        <fullName evidence="1">Uncharacterized protein</fullName>
    </submittedName>
</protein>
<organism evidence="1 2">
    <name type="scientific">Pseudodonghicola xiamenensis</name>
    <dbReference type="NCBI Taxonomy" id="337702"/>
    <lineage>
        <taxon>Bacteria</taxon>
        <taxon>Pseudomonadati</taxon>
        <taxon>Pseudomonadota</taxon>
        <taxon>Alphaproteobacteria</taxon>
        <taxon>Rhodobacterales</taxon>
        <taxon>Paracoccaceae</taxon>
        <taxon>Pseudodonghicola</taxon>
    </lineage>
</organism>
<keyword evidence="2" id="KW-1185">Reference proteome</keyword>
<evidence type="ECO:0000313" key="2">
    <source>
        <dbReference type="Proteomes" id="UP000611500"/>
    </source>
</evidence>
<dbReference type="EMBL" id="BNAP01000014">
    <property type="protein sequence ID" value="GHG95513.1"/>
    <property type="molecule type" value="Genomic_DNA"/>
</dbReference>
<dbReference type="AlphaFoldDB" id="A0A8J3HA59"/>
<evidence type="ECO:0000313" key="1">
    <source>
        <dbReference type="EMBL" id="GHG95513.1"/>
    </source>
</evidence>
<dbReference type="RefSeq" id="WP_028094149.1">
    <property type="nucleotide sequence ID" value="NZ_BNAP01000014.1"/>
</dbReference>
<name>A0A8J3HA59_9RHOB</name>
<gene>
    <name evidence="1" type="ORF">GCM10010961_29290</name>
</gene>
<comment type="caution">
    <text evidence="1">The sequence shown here is derived from an EMBL/GenBank/DDBJ whole genome shotgun (WGS) entry which is preliminary data.</text>
</comment>
<dbReference type="Proteomes" id="UP000611500">
    <property type="component" value="Unassembled WGS sequence"/>
</dbReference>
<accession>A0A8J3HA59</accession>
<reference evidence="1" key="2">
    <citation type="submission" date="2020-09" db="EMBL/GenBank/DDBJ databases">
        <authorList>
            <person name="Sun Q."/>
            <person name="Zhou Y."/>
        </authorList>
    </citation>
    <scope>NUCLEOTIDE SEQUENCE</scope>
    <source>
        <strain evidence="1">CGMCC 1.7081</strain>
    </source>
</reference>
<sequence>MDPPVYGQHDIVFDLPDVSDISTQLARSGQYDDFTFDKTAARPWGPGVLYEIGFYMAHYMGFKSIVTLGWDVGAKNTSVMPHFYDRPAPQRTRTLAQSRRIRNLNERSRFLHDGGVLYNKPRIIPEEVEICAAASGDWYDWLTAQGIDLKIVSKDAMVDERIPRTRLEEVLG</sequence>
<reference evidence="1" key="1">
    <citation type="journal article" date="2014" name="Int. J. Syst. Evol. Microbiol.">
        <title>Complete genome sequence of Corynebacterium casei LMG S-19264T (=DSM 44701T), isolated from a smear-ripened cheese.</title>
        <authorList>
            <consortium name="US DOE Joint Genome Institute (JGI-PGF)"/>
            <person name="Walter F."/>
            <person name="Albersmeier A."/>
            <person name="Kalinowski J."/>
            <person name="Ruckert C."/>
        </authorList>
    </citation>
    <scope>NUCLEOTIDE SEQUENCE</scope>
    <source>
        <strain evidence="1">CGMCC 1.7081</strain>
    </source>
</reference>
<proteinExistence type="predicted"/>